<dbReference type="InterPro" id="IPR000249">
    <property type="entry name" value="BMC_dom"/>
</dbReference>
<dbReference type="RefSeq" id="WP_277997900.1">
    <property type="nucleotide sequence ID" value="NZ_CP046244.1"/>
</dbReference>
<sequence length="100" mass="10467">MIFLRPAVGIIEAIGLTAAIQAADTAVKAADVQLLGYELSKGKGMVTVRFSGDVGAVTAALEAAVAAAREVSGVYASLVLPKPHEELDKLLYRQKKDNVD</sequence>
<name>A0A6I5ZQP7_9FIRM</name>
<dbReference type="GO" id="GO:0031469">
    <property type="term" value="C:bacterial microcompartment"/>
    <property type="evidence" value="ECO:0007669"/>
    <property type="project" value="UniProtKB-SubCell"/>
</dbReference>
<evidence type="ECO:0000313" key="5">
    <source>
        <dbReference type="EMBL" id="QGP91969.1"/>
    </source>
</evidence>
<dbReference type="InterPro" id="IPR037233">
    <property type="entry name" value="CcmK-like_sf"/>
</dbReference>
<evidence type="ECO:0000313" key="6">
    <source>
        <dbReference type="Proteomes" id="UP000425916"/>
    </source>
</evidence>
<dbReference type="Pfam" id="PF00936">
    <property type="entry name" value="BMC"/>
    <property type="match status" value="1"/>
</dbReference>
<organism evidence="5 6">
    <name type="scientific">Neomoorella glycerini</name>
    <dbReference type="NCBI Taxonomy" id="55779"/>
    <lineage>
        <taxon>Bacteria</taxon>
        <taxon>Bacillati</taxon>
        <taxon>Bacillota</taxon>
        <taxon>Clostridia</taxon>
        <taxon>Neomoorellales</taxon>
        <taxon>Neomoorellaceae</taxon>
        <taxon>Neomoorella</taxon>
    </lineage>
</organism>
<gene>
    <name evidence="5" type="primary">pduA_3</name>
    <name evidence="5" type="ORF">MGLY_13180</name>
</gene>
<dbReference type="InterPro" id="IPR050575">
    <property type="entry name" value="BMC_shell"/>
</dbReference>
<evidence type="ECO:0000256" key="2">
    <source>
        <dbReference type="ARBA" id="ARBA00024446"/>
    </source>
</evidence>
<dbReference type="AlphaFoldDB" id="A0A6I5ZQP7"/>
<dbReference type="Proteomes" id="UP000425916">
    <property type="component" value="Chromosome"/>
</dbReference>
<dbReference type="PROSITE" id="PS51930">
    <property type="entry name" value="BMC_2"/>
    <property type="match status" value="1"/>
</dbReference>
<comment type="similarity">
    <text evidence="3">Belongs to the bacterial microcompartments protein family.</text>
</comment>
<dbReference type="PANTHER" id="PTHR33941">
    <property type="entry name" value="PROPANEDIOL UTILIZATION PROTEIN PDUA"/>
    <property type="match status" value="1"/>
</dbReference>
<protein>
    <submittedName>
        <fullName evidence="5">Propanediol utilization protein PduA</fullName>
    </submittedName>
</protein>
<dbReference type="EMBL" id="CP046244">
    <property type="protein sequence ID" value="QGP91969.1"/>
    <property type="molecule type" value="Genomic_DNA"/>
</dbReference>
<dbReference type="Gene3D" id="3.30.70.1710">
    <property type="match status" value="1"/>
</dbReference>
<dbReference type="InterPro" id="IPR044872">
    <property type="entry name" value="CcmK/CsoS1_BMC"/>
</dbReference>
<comment type="subcellular location">
    <subcellularLocation>
        <location evidence="1">Bacterial microcompartment</location>
    </subcellularLocation>
</comment>
<keyword evidence="2" id="KW-1283">Bacterial microcompartment</keyword>
<reference evidence="5 6" key="1">
    <citation type="submission" date="2019-11" db="EMBL/GenBank/DDBJ databases">
        <title>Genome sequence of Moorella glycerini DSM11254.</title>
        <authorList>
            <person name="Poehlein A."/>
            <person name="Boeer T."/>
            <person name="Daniel R."/>
        </authorList>
    </citation>
    <scope>NUCLEOTIDE SEQUENCE [LARGE SCALE GENOMIC DNA]</scope>
    <source>
        <strain evidence="5 6">DSM 11254</strain>
    </source>
</reference>
<dbReference type="SUPFAM" id="SSF143414">
    <property type="entry name" value="CcmK-like"/>
    <property type="match status" value="1"/>
</dbReference>
<dbReference type="PANTHER" id="PTHR33941:SF11">
    <property type="entry name" value="BACTERIAL MICROCOMPARTMENT SHELL PROTEIN PDUJ"/>
    <property type="match status" value="1"/>
</dbReference>
<proteinExistence type="inferred from homology"/>
<keyword evidence="6" id="KW-1185">Reference proteome</keyword>
<accession>A0A6I5ZQP7</accession>
<evidence type="ECO:0000256" key="3">
    <source>
        <dbReference type="PROSITE-ProRule" id="PRU01278"/>
    </source>
</evidence>
<evidence type="ECO:0000256" key="1">
    <source>
        <dbReference type="ARBA" id="ARBA00024322"/>
    </source>
</evidence>
<feature type="domain" description="BMC" evidence="4">
    <location>
        <begin position="7"/>
        <end position="92"/>
    </location>
</feature>
<evidence type="ECO:0000259" key="4">
    <source>
        <dbReference type="PROSITE" id="PS51930"/>
    </source>
</evidence>
<dbReference type="SMART" id="SM00877">
    <property type="entry name" value="BMC"/>
    <property type="match status" value="1"/>
</dbReference>
<dbReference type="CDD" id="cd07045">
    <property type="entry name" value="BMC_CcmK_like"/>
    <property type="match status" value="1"/>
</dbReference>